<dbReference type="PROSITE" id="PS00028">
    <property type="entry name" value="ZINC_FINGER_C2H2_1"/>
    <property type="match status" value="1"/>
</dbReference>
<dbReference type="PANTHER" id="PTHR16515">
    <property type="entry name" value="PR DOMAIN ZINC FINGER PROTEIN"/>
    <property type="match status" value="1"/>
</dbReference>
<keyword evidence="6" id="KW-0539">Nucleus</keyword>
<comment type="subcellular location">
    <subcellularLocation>
        <location evidence="1">Nucleus</location>
    </subcellularLocation>
</comment>
<feature type="compositionally biased region" description="Low complexity" evidence="8">
    <location>
        <begin position="80"/>
        <end position="92"/>
    </location>
</feature>
<dbReference type="GO" id="GO:0008270">
    <property type="term" value="F:zinc ion binding"/>
    <property type="evidence" value="ECO:0007669"/>
    <property type="project" value="UniProtKB-KW"/>
</dbReference>
<dbReference type="InterPro" id="IPR013087">
    <property type="entry name" value="Znf_C2H2_type"/>
</dbReference>
<evidence type="ECO:0000259" key="9">
    <source>
        <dbReference type="PROSITE" id="PS50157"/>
    </source>
</evidence>
<evidence type="ECO:0000256" key="3">
    <source>
        <dbReference type="ARBA" id="ARBA00022737"/>
    </source>
</evidence>
<evidence type="ECO:0000256" key="6">
    <source>
        <dbReference type="ARBA" id="ARBA00023242"/>
    </source>
</evidence>
<keyword evidence="2" id="KW-0479">Metal-binding</keyword>
<evidence type="ECO:0000256" key="2">
    <source>
        <dbReference type="ARBA" id="ARBA00022723"/>
    </source>
</evidence>
<comment type="caution">
    <text evidence="10">The sequence shown here is derived from an EMBL/GenBank/DDBJ whole genome shotgun (WGS) entry which is preliminary data.</text>
</comment>
<dbReference type="AlphaFoldDB" id="A0A811LIJ0"/>
<evidence type="ECO:0000256" key="5">
    <source>
        <dbReference type="ARBA" id="ARBA00022833"/>
    </source>
</evidence>
<sequence>MNMLDSVEADFLAEFDLEDMRAIEDGDLSLFSSLSDATAYRLQTDLNMMHSNNSNYKNMNDMKLNVVVEEDEDPQDPHHSNTNSSPPNSTNSGGAEFNETPQNSAQTQEPDNSKPPAQPLQSPDDAPAPPPLVVCPIEVGKTSITLQKNQLCACKECGKLFKSIWYLKQHAVRHSNERPFKCNYCQKAFKFRSNLYQHNCPERVRQRGPNAPIRGMPGGPPNGTATPSSNK</sequence>
<evidence type="ECO:0000256" key="1">
    <source>
        <dbReference type="ARBA" id="ARBA00004123"/>
    </source>
</evidence>
<gene>
    <name evidence="10" type="ORF">BOKJ2_LOCUS12426</name>
</gene>
<evidence type="ECO:0000256" key="4">
    <source>
        <dbReference type="ARBA" id="ARBA00022771"/>
    </source>
</evidence>
<dbReference type="InterPro" id="IPR036236">
    <property type="entry name" value="Znf_C2H2_sf"/>
</dbReference>
<dbReference type="Pfam" id="PF00096">
    <property type="entry name" value="zf-C2H2"/>
    <property type="match status" value="1"/>
</dbReference>
<dbReference type="Proteomes" id="UP000614601">
    <property type="component" value="Unassembled WGS sequence"/>
</dbReference>
<evidence type="ECO:0000313" key="10">
    <source>
        <dbReference type="EMBL" id="CAD5227944.1"/>
    </source>
</evidence>
<dbReference type="Gene3D" id="3.30.160.60">
    <property type="entry name" value="Classic Zinc Finger"/>
    <property type="match status" value="2"/>
</dbReference>
<feature type="domain" description="C2H2-type" evidence="9">
    <location>
        <begin position="180"/>
        <end position="198"/>
    </location>
</feature>
<evidence type="ECO:0000256" key="8">
    <source>
        <dbReference type="SAM" id="MobiDB-lite"/>
    </source>
</evidence>
<dbReference type="PROSITE" id="PS50157">
    <property type="entry name" value="ZINC_FINGER_C2H2_2"/>
    <property type="match status" value="2"/>
</dbReference>
<protein>
    <recommendedName>
        <fullName evidence="9">C2H2-type domain-containing protein</fullName>
    </recommendedName>
</protein>
<feature type="region of interest" description="Disordered" evidence="8">
    <location>
        <begin position="70"/>
        <end position="132"/>
    </location>
</feature>
<organism evidence="10 11">
    <name type="scientific">Bursaphelenchus okinawaensis</name>
    <dbReference type="NCBI Taxonomy" id="465554"/>
    <lineage>
        <taxon>Eukaryota</taxon>
        <taxon>Metazoa</taxon>
        <taxon>Ecdysozoa</taxon>
        <taxon>Nematoda</taxon>
        <taxon>Chromadorea</taxon>
        <taxon>Rhabditida</taxon>
        <taxon>Tylenchina</taxon>
        <taxon>Tylenchomorpha</taxon>
        <taxon>Aphelenchoidea</taxon>
        <taxon>Aphelenchoididae</taxon>
        <taxon>Bursaphelenchus</taxon>
    </lineage>
</organism>
<dbReference type="GO" id="GO:0010468">
    <property type="term" value="P:regulation of gene expression"/>
    <property type="evidence" value="ECO:0007669"/>
    <property type="project" value="TreeGrafter"/>
</dbReference>
<dbReference type="InterPro" id="IPR050331">
    <property type="entry name" value="Zinc_finger"/>
</dbReference>
<dbReference type="Proteomes" id="UP000783686">
    <property type="component" value="Unassembled WGS sequence"/>
</dbReference>
<dbReference type="PANTHER" id="PTHR16515:SF66">
    <property type="entry name" value="C2H2-TYPE DOMAIN-CONTAINING PROTEIN"/>
    <property type="match status" value="1"/>
</dbReference>
<dbReference type="EMBL" id="CAJFDH010000006">
    <property type="protein sequence ID" value="CAD5227944.1"/>
    <property type="molecule type" value="Genomic_DNA"/>
</dbReference>
<name>A0A811LIJ0_9BILA</name>
<reference evidence="10" key="1">
    <citation type="submission" date="2020-09" db="EMBL/GenBank/DDBJ databases">
        <authorList>
            <person name="Kikuchi T."/>
        </authorList>
    </citation>
    <scope>NUCLEOTIDE SEQUENCE</scope>
    <source>
        <strain evidence="10">SH1</strain>
    </source>
</reference>
<evidence type="ECO:0000313" key="11">
    <source>
        <dbReference type="Proteomes" id="UP000614601"/>
    </source>
</evidence>
<accession>A0A811LIJ0</accession>
<feature type="region of interest" description="Disordered" evidence="8">
    <location>
        <begin position="205"/>
        <end position="231"/>
    </location>
</feature>
<dbReference type="SUPFAM" id="SSF57667">
    <property type="entry name" value="beta-beta-alpha zinc fingers"/>
    <property type="match status" value="1"/>
</dbReference>
<proteinExistence type="predicted"/>
<feature type="domain" description="C2H2-type" evidence="9">
    <location>
        <begin position="152"/>
        <end position="179"/>
    </location>
</feature>
<dbReference type="EMBL" id="CAJFCW020000006">
    <property type="protein sequence ID" value="CAG9123875.1"/>
    <property type="molecule type" value="Genomic_DNA"/>
</dbReference>
<keyword evidence="5" id="KW-0862">Zinc</keyword>
<dbReference type="OrthoDB" id="6077919at2759"/>
<evidence type="ECO:0000256" key="7">
    <source>
        <dbReference type="PROSITE-ProRule" id="PRU00042"/>
    </source>
</evidence>
<keyword evidence="3" id="KW-0677">Repeat</keyword>
<dbReference type="GO" id="GO:0005634">
    <property type="term" value="C:nucleus"/>
    <property type="evidence" value="ECO:0007669"/>
    <property type="project" value="UniProtKB-SubCell"/>
</dbReference>
<keyword evidence="4 7" id="KW-0863">Zinc-finger</keyword>
<keyword evidence="11" id="KW-1185">Reference proteome</keyword>
<feature type="compositionally biased region" description="Polar residues" evidence="8">
    <location>
        <begin position="99"/>
        <end position="110"/>
    </location>
</feature>